<feature type="domain" description="Phage tail tape measure protein" evidence="4">
    <location>
        <begin position="92"/>
        <end position="294"/>
    </location>
</feature>
<organism evidence="5 6">
    <name type="scientific">Pseudomonas graminis</name>
    <dbReference type="NCBI Taxonomy" id="158627"/>
    <lineage>
        <taxon>Bacteria</taxon>
        <taxon>Pseudomonadati</taxon>
        <taxon>Pseudomonadota</taxon>
        <taxon>Gammaproteobacteria</taxon>
        <taxon>Pseudomonadales</taxon>
        <taxon>Pseudomonadaceae</taxon>
        <taxon>Pseudomonas</taxon>
    </lineage>
</organism>
<dbReference type="NCBIfam" id="TIGR01760">
    <property type="entry name" value="tape_meas_TP901"/>
    <property type="match status" value="1"/>
</dbReference>
<feature type="transmembrane region" description="Helical" evidence="3">
    <location>
        <begin position="355"/>
        <end position="377"/>
    </location>
</feature>
<accession>A0A1I0H076</accession>
<keyword evidence="1" id="KW-1188">Viral release from host cell</keyword>
<reference evidence="5 6" key="1">
    <citation type="submission" date="2016-10" db="EMBL/GenBank/DDBJ databases">
        <authorList>
            <person name="de Groot N.N."/>
        </authorList>
    </citation>
    <scope>NUCLEOTIDE SEQUENCE [LARGE SCALE GENOMIC DNA]</scope>
    <source>
        <strain evidence="5 6">DSM 11363</strain>
    </source>
</reference>
<gene>
    <name evidence="5" type="ORF">SAMN05216197_12479</name>
</gene>
<protein>
    <submittedName>
        <fullName evidence="5">Phage tail tape measure protein, TP901 family, core region</fullName>
    </submittedName>
</protein>
<keyword evidence="3" id="KW-0472">Membrane</keyword>
<dbReference type="RefSeq" id="WP_074891331.1">
    <property type="nucleotide sequence ID" value="NZ_FOHW01000024.1"/>
</dbReference>
<dbReference type="AlphaFoldDB" id="A0A1I0H076"/>
<feature type="transmembrane region" description="Helical" evidence="3">
    <location>
        <begin position="389"/>
        <end position="413"/>
    </location>
</feature>
<dbReference type="PANTHER" id="PTHR37813">
    <property type="entry name" value="FELS-2 PROPHAGE PROTEIN"/>
    <property type="match status" value="1"/>
</dbReference>
<proteinExistence type="predicted"/>
<name>A0A1I0H076_9PSED</name>
<sequence>MADKFQLKALITGADKLSPMLAGIQKNISGFRKNLQATGLGSIGFKEAITGGALAAPFVVGTHAAIQFESAMADVRKVVNFDTPKQFQEMGDDITKMSARLPMAATDIAKIVAAGGQAGIARDELKGFAEDAVKMGIAFDQTAEESGDMMAKWRTSFKLTQTDVVGLADKINYLGNTGPATAKQISDIVTRVGPLGEVAGVASGQIAALGATMAGVGVEQEVSATGIKNFMLALTKGSAATKQQAQAFKALRLDSKQVAAGMQKDAQGTMLGVLKRISAVDAVKRPALLTNLFGSESIAAIAPLLTNMKLLESNFKKTGSAEQYAGSMQAEYASRAATTENNLTLMRNAVMRNSIMLGNAFLPALNAVVTALMPLLNGVGDFIRDNPNLVQGIAAAAVAFTILRVGIIAAVVATKLLSLALRANPIGLIASAIALAVGLIVANWDTIGPYFMQLWSVIKSGAQVFWNWLKIAFSWSPAGMIAANWGALSAYFQKFWDFIKSAAEGFWAWIKAAFAWSPIGQIIENWEPLKTFFSALWEFIKVAAEVGWTKLKDQIGFDPVQLVTEKWEPLVAWFKGFFDRIKPYIEPLMDAGKWVNGKAAGAADWVKGKASGVADYFTGSDPTAAGAGLLGRGTAGLQGATQSLLAGGSKTQLQGEMVMRFEGAPPGLRVEPAKTNQPGLTVTPSVGYRSLSGAQ</sequence>
<feature type="compositionally biased region" description="Polar residues" evidence="2">
    <location>
        <begin position="674"/>
        <end position="684"/>
    </location>
</feature>
<dbReference type="PANTHER" id="PTHR37813:SF1">
    <property type="entry name" value="FELS-2 PROPHAGE PROTEIN"/>
    <property type="match status" value="1"/>
</dbReference>
<keyword evidence="3" id="KW-0812">Transmembrane</keyword>
<keyword evidence="3" id="KW-1133">Transmembrane helix</keyword>
<dbReference type="EMBL" id="FOHW01000024">
    <property type="protein sequence ID" value="SET76898.1"/>
    <property type="molecule type" value="Genomic_DNA"/>
</dbReference>
<feature type="region of interest" description="Disordered" evidence="2">
    <location>
        <begin position="667"/>
        <end position="686"/>
    </location>
</feature>
<evidence type="ECO:0000313" key="5">
    <source>
        <dbReference type="EMBL" id="SET76898.1"/>
    </source>
</evidence>
<evidence type="ECO:0000259" key="4">
    <source>
        <dbReference type="Pfam" id="PF10145"/>
    </source>
</evidence>
<dbReference type="Pfam" id="PF10145">
    <property type="entry name" value="PhageMin_Tail"/>
    <property type="match status" value="1"/>
</dbReference>
<evidence type="ECO:0000256" key="1">
    <source>
        <dbReference type="ARBA" id="ARBA00022612"/>
    </source>
</evidence>
<dbReference type="OrthoDB" id="8019720at2"/>
<dbReference type="InterPro" id="IPR010090">
    <property type="entry name" value="Phage_tape_meas"/>
</dbReference>
<evidence type="ECO:0000256" key="3">
    <source>
        <dbReference type="SAM" id="Phobius"/>
    </source>
</evidence>
<feature type="transmembrane region" description="Helical" evidence="3">
    <location>
        <begin position="425"/>
        <end position="444"/>
    </location>
</feature>
<evidence type="ECO:0000256" key="2">
    <source>
        <dbReference type="SAM" id="MobiDB-lite"/>
    </source>
</evidence>
<dbReference type="Proteomes" id="UP000182332">
    <property type="component" value="Unassembled WGS sequence"/>
</dbReference>
<evidence type="ECO:0000313" key="6">
    <source>
        <dbReference type="Proteomes" id="UP000182332"/>
    </source>
</evidence>